<dbReference type="PANTHER" id="PTHR12062:SF11">
    <property type="entry name" value="ALPHA-1,3-MANNOSYL-GLYCOPROTEIN 4-BETA-N-ACETYLGLUCOSAMINYLTRANSFERASE-LIKE PROTEIN MGAT4E"/>
    <property type="match status" value="1"/>
</dbReference>
<dbReference type="InterPro" id="IPR057279">
    <property type="entry name" value="MGAT4"/>
</dbReference>
<evidence type="ECO:0000313" key="2">
    <source>
        <dbReference type="EMBL" id="KAF6279934.1"/>
    </source>
</evidence>
<dbReference type="AlphaFoldDB" id="A0A7J7RVG5"/>
<feature type="domain" description="MGAT4 conserved region" evidence="1">
    <location>
        <begin position="42"/>
        <end position="237"/>
    </location>
</feature>
<dbReference type="Proteomes" id="UP000527355">
    <property type="component" value="Unassembled WGS sequence"/>
</dbReference>
<dbReference type="InterPro" id="IPR006759">
    <property type="entry name" value="Glyco_transf_54"/>
</dbReference>
<dbReference type="EMBL" id="JABWUV010000021">
    <property type="protein sequence ID" value="KAF6279934.1"/>
    <property type="molecule type" value="Genomic_DNA"/>
</dbReference>
<dbReference type="VEuPathDB" id="HostDB:LOC118678746"/>
<evidence type="ECO:0000313" key="3">
    <source>
        <dbReference type="Proteomes" id="UP000527355"/>
    </source>
</evidence>
<protein>
    <recommendedName>
        <fullName evidence="1">MGAT4 conserved region domain-containing protein</fullName>
    </recommendedName>
</protein>
<name>A0A7J7RVG5_MYOMY</name>
<dbReference type="GO" id="GO:0008375">
    <property type="term" value="F:acetylglucosaminyltransferase activity"/>
    <property type="evidence" value="ECO:0007669"/>
    <property type="project" value="TreeGrafter"/>
</dbReference>
<reference evidence="2 3" key="1">
    <citation type="journal article" date="2020" name="Nature">
        <title>Six reference-quality genomes reveal evolution of bat adaptations.</title>
        <authorList>
            <person name="Jebb D."/>
            <person name="Huang Z."/>
            <person name="Pippel M."/>
            <person name="Hughes G.M."/>
            <person name="Lavrichenko K."/>
            <person name="Devanna P."/>
            <person name="Winkler S."/>
            <person name="Jermiin L.S."/>
            <person name="Skirmuntt E.C."/>
            <person name="Katzourakis A."/>
            <person name="Burkitt-Gray L."/>
            <person name="Ray D.A."/>
            <person name="Sullivan K.A.M."/>
            <person name="Roscito J.G."/>
            <person name="Kirilenko B.M."/>
            <person name="Davalos L.M."/>
            <person name="Corthals A.P."/>
            <person name="Power M.L."/>
            <person name="Jones G."/>
            <person name="Ransome R.D."/>
            <person name="Dechmann D.K.N."/>
            <person name="Locatelli A.G."/>
            <person name="Puechmaille S.J."/>
            <person name="Fedrigo O."/>
            <person name="Jarvis E.D."/>
            <person name="Hiller M."/>
            <person name="Vernes S.C."/>
            <person name="Myers E.W."/>
            <person name="Teeling E.C."/>
        </authorList>
    </citation>
    <scope>NUCLEOTIDE SEQUENCE [LARGE SCALE GENOMIC DNA]</scope>
    <source>
        <strain evidence="2">MMyoMyo1</strain>
        <tissue evidence="2">Flight muscle</tissue>
    </source>
</reference>
<proteinExistence type="predicted"/>
<accession>A0A7J7RVG5</accession>
<keyword evidence="3" id="KW-1185">Reference proteome</keyword>
<comment type="caution">
    <text evidence="2">The sequence shown here is derived from an EMBL/GenBank/DDBJ whole genome shotgun (WGS) entry which is preliminary data.</text>
</comment>
<organism evidence="2 3">
    <name type="scientific">Myotis myotis</name>
    <name type="common">Greater mouse-eared bat</name>
    <name type="synonym">Vespertilio myotis</name>
    <dbReference type="NCBI Taxonomy" id="51298"/>
    <lineage>
        <taxon>Eukaryota</taxon>
        <taxon>Metazoa</taxon>
        <taxon>Chordata</taxon>
        <taxon>Craniata</taxon>
        <taxon>Vertebrata</taxon>
        <taxon>Euteleostomi</taxon>
        <taxon>Mammalia</taxon>
        <taxon>Eutheria</taxon>
        <taxon>Laurasiatheria</taxon>
        <taxon>Chiroptera</taxon>
        <taxon>Yangochiroptera</taxon>
        <taxon>Vespertilionidae</taxon>
        <taxon>Myotis</taxon>
    </lineage>
</organism>
<sequence length="423" mass="46827">MGLGGAVDRQTLKVPVPVHREQEASKGVGVDWDPLVHKEAASWLTVGISSGPGRDPNGLLYTLGNLFRASSKVEQKHLTVLVHLADSDLTWLRETIVQISSLFHPQILAGRLVLIHAPPDAYSAAGPVEGQEARCGDAASKRNVDHAFLVSFAARLSDYFLLLRDNTFCAPSFLTHIRRKVWAMRAHPWVLLEFSNRDSLGKLFRGGDLPRLARFLLLFHEDQPLDRLIPRFSILLAQRRPALCRPFLFYHRVPYYSANQDHQARAAQSRGPHGPHNPPGAVFTDMKVFGVHFPWEAYTLDESFFWTHNVTAGSHLTVILNRPANLSRVQVLTGTIVEGKHALQRGQVELGHSPEGVPQFCTSFVLLGQLLEGQLDQEVLPTPAGADVSCVKLVVNADQAGGLMVRHIYLWEESARATEAAQG</sequence>
<evidence type="ECO:0000259" key="1">
    <source>
        <dbReference type="Pfam" id="PF04666"/>
    </source>
</evidence>
<gene>
    <name evidence="2" type="ORF">mMyoMyo1_013052</name>
</gene>
<dbReference type="GO" id="GO:0006487">
    <property type="term" value="P:protein N-linked glycosylation"/>
    <property type="evidence" value="ECO:0007669"/>
    <property type="project" value="TreeGrafter"/>
</dbReference>
<dbReference type="Pfam" id="PF04666">
    <property type="entry name" value="MGAT4_cons"/>
    <property type="match status" value="1"/>
</dbReference>
<dbReference type="PANTHER" id="PTHR12062">
    <property type="entry name" value="N-ACETYLGLUCOSAMINYLTRANSFERASE VI"/>
    <property type="match status" value="1"/>
</dbReference>